<name>A0AAD7D463_MYCRO</name>
<reference evidence="2" key="1">
    <citation type="submission" date="2023-03" db="EMBL/GenBank/DDBJ databases">
        <title>Massive genome expansion in bonnet fungi (Mycena s.s.) driven by repeated elements and novel gene families across ecological guilds.</title>
        <authorList>
            <consortium name="Lawrence Berkeley National Laboratory"/>
            <person name="Harder C.B."/>
            <person name="Miyauchi S."/>
            <person name="Viragh M."/>
            <person name="Kuo A."/>
            <person name="Thoen E."/>
            <person name="Andreopoulos B."/>
            <person name="Lu D."/>
            <person name="Skrede I."/>
            <person name="Drula E."/>
            <person name="Henrissat B."/>
            <person name="Morin E."/>
            <person name="Kohler A."/>
            <person name="Barry K."/>
            <person name="LaButti K."/>
            <person name="Morin E."/>
            <person name="Salamov A."/>
            <person name="Lipzen A."/>
            <person name="Mereny Z."/>
            <person name="Hegedus B."/>
            <person name="Baldrian P."/>
            <person name="Stursova M."/>
            <person name="Weitz H."/>
            <person name="Taylor A."/>
            <person name="Grigoriev I.V."/>
            <person name="Nagy L.G."/>
            <person name="Martin F."/>
            <person name="Kauserud H."/>
        </authorList>
    </citation>
    <scope>NUCLEOTIDE SEQUENCE</scope>
    <source>
        <strain evidence="2">CBHHK067</strain>
    </source>
</reference>
<evidence type="ECO:0000313" key="3">
    <source>
        <dbReference type="Proteomes" id="UP001221757"/>
    </source>
</evidence>
<protein>
    <submittedName>
        <fullName evidence="2">Uncharacterized protein</fullName>
    </submittedName>
</protein>
<feature type="region of interest" description="Disordered" evidence="1">
    <location>
        <begin position="99"/>
        <end position="142"/>
    </location>
</feature>
<dbReference type="AlphaFoldDB" id="A0AAD7D463"/>
<keyword evidence="3" id="KW-1185">Reference proteome</keyword>
<gene>
    <name evidence="2" type="ORF">B0H17DRAFT_1139451</name>
</gene>
<accession>A0AAD7D463</accession>
<proteinExistence type="predicted"/>
<organism evidence="2 3">
    <name type="scientific">Mycena rosella</name>
    <name type="common">Pink bonnet</name>
    <name type="synonym">Agaricus rosellus</name>
    <dbReference type="NCBI Taxonomy" id="1033263"/>
    <lineage>
        <taxon>Eukaryota</taxon>
        <taxon>Fungi</taxon>
        <taxon>Dikarya</taxon>
        <taxon>Basidiomycota</taxon>
        <taxon>Agaricomycotina</taxon>
        <taxon>Agaricomycetes</taxon>
        <taxon>Agaricomycetidae</taxon>
        <taxon>Agaricales</taxon>
        <taxon>Marasmiineae</taxon>
        <taxon>Mycenaceae</taxon>
        <taxon>Mycena</taxon>
    </lineage>
</organism>
<feature type="compositionally biased region" description="Acidic residues" evidence="1">
    <location>
        <begin position="128"/>
        <end position="140"/>
    </location>
</feature>
<dbReference type="Proteomes" id="UP001221757">
    <property type="component" value="Unassembled WGS sequence"/>
</dbReference>
<dbReference type="EMBL" id="JARKIE010000135">
    <property type="protein sequence ID" value="KAJ7678389.1"/>
    <property type="molecule type" value="Genomic_DNA"/>
</dbReference>
<feature type="region of interest" description="Disordered" evidence="1">
    <location>
        <begin position="235"/>
        <end position="257"/>
    </location>
</feature>
<comment type="caution">
    <text evidence="2">The sequence shown here is derived from an EMBL/GenBank/DDBJ whole genome shotgun (WGS) entry which is preliminary data.</text>
</comment>
<evidence type="ECO:0000313" key="2">
    <source>
        <dbReference type="EMBL" id="KAJ7678389.1"/>
    </source>
</evidence>
<sequence>MSRRKPPLDPEAVAASRQATLRHYVQRPGSVADAAVHLREVSIPAQLTAASLRLKPKTEAQAEAKRTAEKKYRVKKNIELHRAEIYDEVRQLPILAKTQRRHKGHAPPPRPQPTIAPNSTHREKIPEDWSEDENSEEEDLSPIPDTVFYGVHNLLSIFTSLKHTTAMCLERSWTPFMHLNCVPSYFPHSSHTHSMQEHATDPDLQFFAILDGDFAGVFTDFSQIEEILRHPVRNTSRITPGLGSPGDGGGLATTATATSGPATQALQHLPLRSTHHPPPSHRRELRSQSLDEGLLTAASQAARKDGASTMRSASGVLSRPAAGPKVLYTTREAMFELLQATSGAEMHLVAFVGEAAALFDSVAGPFTVGTIYAVSGHGTVYRSREKVFRVFLKEEEAEMLFSSSSLVVDMFIRVHAYI</sequence>
<evidence type="ECO:0000256" key="1">
    <source>
        <dbReference type="SAM" id="MobiDB-lite"/>
    </source>
</evidence>